<gene>
    <name evidence="2" type="ORF">A0H81_07920</name>
</gene>
<feature type="compositionally biased region" description="Basic and acidic residues" evidence="1">
    <location>
        <begin position="557"/>
        <end position="568"/>
    </location>
</feature>
<feature type="region of interest" description="Disordered" evidence="1">
    <location>
        <begin position="657"/>
        <end position="681"/>
    </location>
</feature>
<name>A0A1C7M7B2_GRIFR</name>
<evidence type="ECO:0000256" key="1">
    <source>
        <dbReference type="SAM" id="MobiDB-lite"/>
    </source>
</evidence>
<dbReference type="STRING" id="5627.A0A1C7M7B2"/>
<feature type="compositionally biased region" description="Basic and acidic residues" evidence="1">
    <location>
        <begin position="386"/>
        <end position="408"/>
    </location>
</feature>
<feature type="compositionally biased region" description="Basic and acidic residues" evidence="1">
    <location>
        <begin position="437"/>
        <end position="446"/>
    </location>
</feature>
<reference evidence="2 3" key="1">
    <citation type="submission" date="2016-03" db="EMBL/GenBank/DDBJ databases">
        <title>Whole genome sequencing of Grifola frondosa 9006-11.</title>
        <authorList>
            <person name="Min B."/>
            <person name="Park H."/>
            <person name="Kim J.-G."/>
            <person name="Cho H."/>
            <person name="Oh Y.-L."/>
            <person name="Kong W.-S."/>
            <person name="Choi I.-G."/>
        </authorList>
    </citation>
    <scope>NUCLEOTIDE SEQUENCE [LARGE SCALE GENOMIC DNA]</scope>
    <source>
        <strain evidence="2 3">9006-11</strain>
    </source>
</reference>
<keyword evidence="3" id="KW-1185">Reference proteome</keyword>
<evidence type="ECO:0000313" key="2">
    <source>
        <dbReference type="EMBL" id="OBZ72249.1"/>
    </source>
</evidence>
<accession>A0A1C7M7B2</accession>
<dbReference type="OrthoDB" id="2681654at2759"/>
<feature type="compositionally biased region" description="Basic residues" evidence="1">
    <location>
        <begin position="505"/>
        <end position="517"/>
    </location>
</feature>
<feature type="compositionally biased region" description="Basic and acidic residues" evidence="1">
    <location>
        <begin position="195"/>
        <end position="217"/>
    </location>
</feature>
<evidence type="ECO:0000313" key="3">
    <source>
        <dbReference type="Proteomes" id="UP000092993"/>
    </source>
</evidence>
<organism evidence="2 3">
    <name type="scientific">Grifola frondosa</name>
    <name type="common">Maitake</name>
    <name type="synonym">Polyporus frondosus</name>
    <dbReference type="NCBI Taxonomy" id="5627"/>
    <lineage>
        <taxon>Eukaryota</taxon>
        <taxon>Fungi</taxon>
        <taxon>Dikarya</taxon>
        <taxon>Basidiomycota</taxon>
        <taxon>Agaricomycotina</taxon>
        <taxon>Agaricomycetes</taxon>
        <taxon>Polyporales</taxon>
        <taxon>Grifolaceae</taxon>
        <taxon>Grifola</taxon>
    </lineage>
</organism>
<comment type="caution">
    <text evidence="2">The sequence shown here is derived from an EMBL/GenBank/DDBJ whole genome shotgun (WGS) entry which is preliminary data.</text>
</comment>
<feature type="compositionally biased region" description="Polar residues" evidence="1">
    <location>
        <begin position="218"/>
        <end position="229"/>
    </location>
</feature>
<dbReference type="OMA" id="MRENTWA"/>
<proteinExistence type="predicted"/>
<feature type="compositionally biased region" description="Low complexity" evidence="1">
    <location>
        <begin position="451"/>
        <end position="484"/>
    </location>
</feature>
<sequence length="681" mass="76160">MFRKAPTPILSTSSSAPLEAMVAKQQTHIDELVAQNRTLEHTITKLHEANAEEKASSASAIAQLQERWKAERLEWRDGCESLQAAHRIAHLRTAVVLDQERTNVLKEREVLRKERLARMQRDFRLVMFQARETELEDRVAELEQLLELEMMESEEEQRRNAEAKQTLSLRMKGKADVLEARCETLTGQLQDTAEELSREVKEKEKAEEALSRLRSEHTALQASSERTSTNLERTTLLHEGLKSAHTEFEAKHAESERTVTDLRRQLEKWRNLESREDAEMDALRRSRIELEVKVKELETRAAEAETRATEIEEDVAQRDTALDKLRKKLDKHKEALQTIAAALEEAQQAAELHQNEAEEGKTLLAKTEKQIEKLKKQLEAANAEVQEAHDKAEEAQTKAEEAQARAREAQIQPQKHTSPKPPKKTKQPIRAEPAQAPERHSSHEVEQSIMASPQLSPQVSPQVVSRSRPAPRPAYKGAKAAAKPSPKPADESEDDIVEVEDPRKDKGKGKGRAKPQSKSKQDAAGAQKEKTKDKAKAKKKPTQEVDDSEVEIIEATTVDKKGKRRADVVNDNTATRKGARKRSGADDENEASHAPTQSKPKPGRSANASVGDEGESIAPKKKRRKINLFPTAQPTSFTWDDLAEGDAGLNIPTVLSPVKDSGVAPSMSNTKTGFGSFVSRR</sequence>
<feature type="region of interest" description="Disordered" evidence="1">
    <location>
        <begin position="381"/>
        <end position="638"/>
    </location>
</feature>
<feature type="compositionally biased region" description="Basic residues" evidence="1">
    <location>
        <begin position="417"/>
        <end position="427"/>
    </location>
</feature>
<dbReference type="Proteomes" id="UP000092993">
    <property type="component" value="Unassembled WGS sequence"/>
</dbReference>
<feature type="region of interest" description="Disordered" evidence="1">
    <location>
        <begin position="193"/>
        <end position="229"/>
    </location>
</feature>
<protein>
    <submittedName>
        <fullName evidence="2">Uncharacterized protein</fullName>
    </submittedName>
</protein>
<dbReference type="AlphaFoldDB" id="A0A1C7M7B2"/>
<dbReference type="EMBL" id="LUGG01000009">
    <property type="protein sequence ID" value="OBZ72249.1"/>
    <property type="molecule type" value="Genomic_DNA"/>
</dbReference>